<proteinExistence type="predicted"/>
<dbReference type="RefSeq" id="WP_003354864.1">
    <property type="nucleotide sequence ID" value="NZ_JH414760.1"/>
</dbReference>
<name>G9QNG6_9BACI</name>
<accession>G9QNG6</accession>
<reference evidence="1 2" key="1">
    <citation type="submission" date="2011-09" db="EMBL/GenBank/DDBJ databases">
        <title>The Genome Sequence of Bacillus smithii 7_3_47FAA.</title>
        <authorList>
            <consortium name="The Broad Institute Genome Sequencing Platform"/>
            <person name="Earl A."/>
            <person name="Ward D."/>
            <person name="Feldgarden M."/>
            <person name="Gevers D."/>
            <person name="Daigneault M."/>
            <person name="Strauss J."/>
            <person name="Allen-Vercoe E."/>
            <person name="Young S.K."/>
            <person name="Zeng Q."/>
            <person name="Gargeya S."/>
            <person name="Fitzgerald M."/>
            <person name="Haas B."/>
            <person name="Abouelleil A."/>
            <person name="Alvarado L."/>
            <person name="Arachchi H.M."/>
            <person name="Berlin A."/>
            <person name="Brown A."/>
            <person name="Chapman S.B."/>
            <person name="Chen Z."/>
            <person name="Dunbar C."/>
            <person name="Freedman E."/>
            <person name="Gearin G."/>
            <person name="Goldberg J."/>
            <person name="Griggs A."/>
            <person name="Gujja S."/>
            <person name="Heiman D."/>
            <person name="Howarth C."/>
            <person name="Larson L."/>
            <person name="Lui A."/>
            <person name="MacDonald P.J.P."/>
            <person name="Montmayeur A."/>
            <person name="Murphy C."/>
            <person name="Neiman D."/>
            <person name="Pearson M."/>
            <person name="Priest M."/>
            <person name="Roberts A."/>
            <person name="Saif S."/>
            <person name="Shea T."/>
            <person name="Shenoy N."/>
            <person name="Sisk P."/>
            <person name="Stolte C."/>
            <person name="Sykes S."/>
            <person name="Wortman J."/>
            <person name="Nusbaum C."/>
            <person name="Birren B."/>
        </authorList>
    </citation>
    <scope>NUCLEOTIDE SEQUENCE [LARGE SCALE GENOMIC DNA]</scope>
    <source>
        <strain evidence="1 2">7_3_47FAA</strain>
    </source>
</reference>
<dbReference type="EMBL" id="ACWF01000134">
    <property type="protein sequence ID" value="EHL76051.1"/>
    <property type="molecule type" value="Genomic_DNA"/>
</dbReference>
<dbReference type="AlphaFoldDB" id="G9QNG6"/>
<gene>
    <name evidence="1" type="ORF">HMPREF1015_02709</name>
</gene>
<dbReference type="PATRIC" id="fig|665952.3.peg.2666"/>
<dbReference type="Proteomes" id="UP000011747">
    <property type="component" value="Unassembled WGS sequence"/>
</dbReference>
<comment type="caution">
    <text evidence="1">The sequence shown here is derived from an EMBL/GenBank/DDBJ whole genome shotgun (WGS) entry which is preliminary data.</text>
</comment>
<sequence>MEQDKSQKENICSEEIKQAYKDMDDLHQAASALFIIPVFFSHQNLISLGLQQPPFTMEQQFIIRMFKEIKKGTAFPKNIA</sequence>
<dbReference type="HOGENOM" id="CLU_2582458_0_0_9"/>
<evidence type="ECO:0000313" key="2">
    <source>
        <dbReference type="Proteomes" id="UP000011747"/>
    </source>
</evidence>
<keyword evidence="2" id="KW-1185">Reference proteome</keyword>
<organism evidence="1 2">
    <name type="scientific">Bacillus smithii 7_3_47FAA</name>
    <dbReference type="NCBI Taxonomy" id="665952"/>
    <lineage>
        <taxon>Bacteria</taxon>
        <taxon>Bacillati</taxon>
        <taxon>Bacillota</taxon>
        <taxon>Bacilli</taxon>
        <taxon>Bacillales</taxon>
        <taxon>Bacillaceae</taxon>
        <taxon>Bacillus</taxon>
    </lineage>
</organism>
<evidence type="ECO:0000313" key="1">
    <source>
        <dbReference type="EMBL" id="EHL76051.1"/>
    </source>
</evidence>
<protein>
    <submittedName>
        <fullName evidence="1">Uncharacterized protein</fullName>
    </submittedName>
</protein>